<protein>
    <recommendedName>
        <fullName evidence="2">DUF4174 domain-containing protein</fullName>
    </recommendedName>
</protein>
<name>A0A1H7NXP5_9SPHN</name>
<dbReference type="Pfam" id="PF13778">
    <property type="entry name" value="DUF4174"/>
    <property type="match status" value="1"/>
</dbReference>
<evidence type="ECO:0000259" key="2">
    <source>
        <dbReference type="Pfam" id="PF13778"/>
    </source>
</evidence>
<gene>
    <name evidence="3" type="ORF">SAMN05216382_1711</name>
</gene>
<accession>A0A1H7NXP5</accession>
<dbReference type="EMBL" id="FNZZ01000003">
    <property type="protein sequence ID" value="SEL28311.1"/>
    <property type="molecule type" value="Genomic_DNA"/>
</dbReference>
<keyword evidence="4" id="KW-1185">Reference proteome</keyword>
<dbReference type="STRING" id="1855283.SAMN05216382_1711"/>
<reference evidence="4" key="1">
    <citation type="submission" date="2016-10" db="EMBL/GenBank/DDBJ databases">
        <authorList>
            <person name="Varghese N."/>
            <person name="Submissions S."/>
        </authorList>
    </citation>
    <scope>NUCLEOTIDE SEQUENCE [LARGE SCALE GENOMIC DNA]</scope>
    <source>
        <strain evidence="4">JS21-1</strain>
    </source>
</reference>
<proteinExistence type="predicted"/>
<dbReference type="InterPro" id="IPR025232">
    <property type="entry name" value="DUF4174"/>
</dbReference>
<evidence type="ECO:0000313" key="3">
    <source>
        <dbReference type="EMBL" id="SEL28311.1"/>
    </source>
</evidence>
<evidence type="ECO:0000256" key="1">
    <source>
        <dbReference type="ARBA" id="ARBA00022729"/>
    </source>
</evidence>
<dbReference type="RefSeq" id="WP_218139379.1">
    <property type="nucleotide sequence ID" value="NZ_FNZZ01000003.1"/>
</dbReference>
<dbReference type="AlphaFoldDB" id="A0A1H7NXP5"/>
<feature type="domain" description="DUF4174" evidence="2">
    <location>
        <begin position="15"/>
        <end position="121"/>
    </location>
</feature>
<organism evidence="3 4">
    <name type="scientific">Sphingomonas palmae</name>
    <dbReference type="NCBI Taxonomy" id="1855283"/>
    <lineage>
        <taxon>Bacteria</taxon>
        <taxon>Pseudomonadati</taxon>
        <taxon>Pseudomonadota</taxon>
        <taxon>Alphaproteobacteria</taxon>
        <taxon>Sphingomonadales</taxon>
        <taxon>Sphingomonadaceae</taxon>
        <taxon>Sphingomonas</taxon>
    </lineage>
</organism>
<evidence type="ECO:0000313" key="4">
    <source>
        <dbReference type="Proteomes" id="UP000199214"/>
    </source>
</evidence>
<sequence>MILALVAAASSLSVAEMKWQRRVLVVAAPGASDPALATQRETLRGWRRGAEDRDLQVVEVIGDGVTGASDTAASLRTRLRLRAARFAVVLIGKDGNVALRSAEPVPADTLQGRIDAMPMRRAGQR</sequence>
<dbReference type="Proteomes" id="UP000199214">
    <property type="component" value="Unassembled WGS sequence"/>
</dbReference>
<keyword evidence="1" id="KW-0732">Signal</keyword>